<dbReference type="Pfam" id="PF24576">
    <property type="entry name" value="IR75A_N"/>
    <property type="match status" value="1"/>
</dbReference>
<evidence type="ECO:0000256" key="1">
    <source>
        <dbReference type="ARBA" id="ARBA00004651"/>
    </source>
</evidence>
<reference evidence="12" key="1">
    <citation type="submission" date="2021-01" db="UniProtKB">
        <authorList>
            <consortium name="EnsemblMetazoa"/>
        </authorList>
    </citation>
    <scope>IDENTIFICATION</scope>
</reference>
<dbReference type="InterPro" id="IPR052192">
    <property type="entry name" value="Insect_Ionotropic_Sensory_Rcpt"/>
</dbReference>
<name>A0A7M7Q137_NASVI</name>
<feature type="transmembrane region" description="Helical" evidence="9">
    <location>
        <begin position="259"/>
        <end position="281"/>
    </location>
</feature>
<dbReference type="GO" id="GO:0015276">
    <property type="term" value="F:ligand-gated monoatomic ion channel activity"/>
    <property type="evidence" value="ECO:0007669"/>
    <property type="project" value="InterPro"/>
</dbReference>
<dbReference type="GeneID" id="116415977"/>
<evidence type="ECO:0000259" key="11">
    <source>
        <dbReference type="Pfam" id="PF24576"/>
    </source>
</evidence>
<dbReference type="PANTHER" id="PTHR42643:SF32">
    <property type="entry name" value="IONOTROPIC RECEPTOR 31A, ISOFORM C-RELATED"/>
    <property type="match status" value="1"/>
</dbReference>
<evidence type="ECO:0000256" key="4">
    <source>
        <dbReference type="ARBA" id="ARBA00022692"/>
    </source>
</evidence>
<evidence type="ECO:0000256" key="9">
    <source>
        <dbReference type="SAM" id="Phobius"/>
    </source>
</evidence>
<dbReference type="InParanoid" id="A0A7M7Q137"/>
<accession>A0A7M7Q137</accession>
<protein>
    <submittedName>
        <fullName evidence="12">Uncharacterized protein</fullName>
    </submittedName>
</protein>
<keyword evidence="8" id="KW-0325">Glycoprotein</keyword>
<dbReference type="RefSeq" id="XP_031777892.1">
    <property type="nucleotide sequence ID" value="XM_031922032.1"/>
</dbReference>
<dbReference type="PANTHER" id="PTHR42643">
    <property type="entry name" value="IONOTROPIC RECEPTOR 20A-RELATED"/>
    <property type="match status" value="1"/>
</dbReference>
<keyword evidence="13" id="KW-1185">Reference proteome</keyword>
<proteinExistence type="inferred from homology"/>
<evidence type="ECO:0000256" key="8">
    <source>
        <dbReference type="ARBA" id="ARBA00023180"/>
    </source>
</evidence>
<dbReference type="Pfam" id="PF00060">
    <property type="entry name" value="Lig_chan"/>
    <property type="match status" value="1"/>
</dbReference>
<comment type="subcellular location">
    <subcellularLocation>
        <location evidence="1">Cell membrane</location>
        <topology evidence="1">Multi-pass membrane protein</topology>
    </subcellularLocation>
</comment>
<keyword evidence="7" id="KW-0675">Receptor</keyword>
<evidence type="ECO:0000313" key="13">
    <source>
        <dbReference type="Proteomes" id="UP000002358"/>
    </source>
</evidence>
<dbReference type="InterPro" id="IPR057074">
    <property type="entry name" value="IR75A_N"/>
</dbReference>
<dbReference type="AlphaFoldDB" id="A0A7M7Q137"/>
<dbReference type="GO" id="GO:0050906">
    <property type="term" value="P:detection of stimulus involved in sensory perception"/>
    <property type="evidence" value="ECO:0007669"/>
    <property type="project" value="UniProtKB-ARBA"/>
</dbReference>
<sequence>MIACTSYWKIGVFLDIRCYNTEQISSIFYEASEYRMFGELHYWIILGSNLKDVLNLIEDRAFGLSTDLIVAIPSNSYETQYQLYDVYNIYKERGSLLNVTFFGKWDTEQGLTVKLVQTKIMRRANMQRFTIKAALFKLTYRPAHMTLLQYVNDGVHTTGDAQTRFGFHIISHLADLYNFSLDIHETPPWLPGDAQGPLARAIINDMADFTGNPLSMTSQRTYLFKYVHQDWPFRTCFIFRNPQPTTIKLQEILRPLTKVIWCLMVVFFVIKLMVLIAVLHFEGFESILMRVSISSLLTIGALCQQGTDVQMNRLSTRIAFFFILIYSLLMYNYYSASVVSARLDEPILKINDSLNELGKLKMKMASESMMYLEFFLKKPDWETKQFYNNYWLRVPEKERIINPEEGMRLVKAGGFAYHTHPEVGYPFVDKFYNNREICELMEVHLASPIRTAFGVTMNSSFVEIARVGFTKINEVGLRHRQYLRWSYKKPHCRKDILTASSINIYEFAPHLLLLMIGLKVALIICAIELLFVNRSIYIQMIMRLYAKCIFTLFETLDCE</sequence>
<evidence type="ECO:0000313" key="12">
    <source>
        <dbReference type="EnsemblMetazoa" id="XP_031777892"/>
    </source>
</evidence>
<evidence type="ECO:0000256" key="2">
    <source>
        <dbReference type="ARBA" id="ARBA00008685"/>
    </source>
</evidence>
<evidence type="ECO:0000256" key="3">
    <source>
        <dbReference type="ARBA" id="ARBA00022475"/>
    </source>
</evidence>
<dbReference type="InterPro" id="IPR001320">
    <property type="entry name" value="Iontro_rcpt_C"/>
</dbReference>
<keyword evidence="4 9" id="KW-0812">Transmembrane</keyword>
<evidence type="ECO:0000256" key="7">
    <source>
        <dbReference type="ARBA" id="ARBA00023170"/>
    </source>
</evidence>
<evidence type="ECO:0000256" key="5">
    <source>
        <dbReference type="ARBA" id="ARBA00022989"/>
    </source>
</evidence>
<feature type="domain" description="Ionotropic glutamate receptor C-terminal" evidence="10">
    <location>
        <begin position="259"/>
        <end position="518"/>
    </location>
</feature>
<feature type="domain" description="Ionotropic receptor 75a N-terminal" evidence="11">
    <location>
        <begin position="6"/>
        <end position="134"/>
    </location>
</feature>
<dbReference type="Gene3D" id="1.10.287.70">
    <property type="match status" value="1"/>
</dbReference>
<dbReference type="GO" id="GO:0005886">
    <property type="term" value="C:plasma membrane"/>
    <property type="evidence" value="ECO:0007669"/>
    <property type="project" value="UniProtKB-SubCell"/>
</dbReference>
<keyword evidence="5 9" id="KW-1133">Transmembrane helix</keyword>
<evidence type="ECO:0000256" key="6">
    <source>
        <dbReference type="ARBA" id="ARBA00023136"/>
    </source>
</evidence>
<dbReference type="EnsemblMetazoa" id="XM_031922032">
    <property type="protein sequence ID" value="XP_031777892"/>
    <property type="gene ID" value="LOC116415977"/>
</dbReference>
<dbReference type="Proteomes" id="UP000002358">
    <property type="component" value="Chromosome 1"/>
</dbReference>
<evidence type="ECO:0000259" key="10">
    <source>
        <dbReference type="Pfam" id="PF00060"/>
    </source>
</evidence>
<feature type="transmembrane region" description="Helical" evidence="9">
    <location>
        <begin position="511"/>
        <end position="532"/>
    </location>
</feature>
<organism evidence="12 13">
    <name type="scientific">Nasonia vitripennis</name>
    <name type="common">Parasitic wasp</name>
    <dbReference type="NCBI Taxonomy" id="7425"/>
    <lineage>
        <taxon>Eukaryota</taxon>
        <taxon>Metazoa</taxon>
        <taxon>Ecdysozoa</taxon>
        <taxon>Arthropoda</taxon>
        <taxon>Hexapoda</taxon>
        <taxon>Insecta</taxon>
        <taxon>Pterygota</taxon>
        <taxon>Neoptera</taxon>
        <taxon>Endopterygota</taxon>
        <taxon>Hymenoptera</taxon>
        <taxon>Apocrita</taxon>
        <taxon>Proctotrupomorpha</taxon>
        <taxon>Chalcidoidea</taxon>
        <taxon>Pteromalidae</taxon>
        <taxon>Pteromalinae</taxon>
        <taxon>Nasonia</taxon>
    </lineage>
</organism>
<dbReference type="SUPFAM" id="SSF53850">
    <property type="entry name" value="Periplasmic binding protein-like II"/>
    <property type="match status" value="1"/>
</dbReference>
<keyword evidence="6 9" id="KW-0472">Membrane</keyword>
<keyword evidence="3" id="KW-1003">Cell membrane</keyword>
<dbReference type="OrthoDB" id="413361at2759"/>
<feature type="transmembrane region" description="Helical" evidence="9">
    <location>
        <begin position="315"/>
        <end position="334"/>
    </location>
</feature>
<comment type="similarity">
    <text evidence="2">Belongs to the glutamate-gated ion channel (TC 1.A.10.1) family.</text>
</comment>
<dbReference type="KEGG" id="nvi:116415977"/>